<feature type="non-terminal residue" evidence="1">
    <location>
        <position position="53"/>
    </location>
</feature>
<reference evidence="1" key="1">
    <citation type="submission" date="2018-05" db="EMBL/GenBank/DDBJ databases">
        <authorList>
            <person name="Lanie J.A."/>
            <person name="Ng W.-L."/>
            <person name="Kazmierczak K.M."/>
            <person name="Andrzejewski T.M."/>
            <person name="Davidsen T.M."/>
            <person name="Wayne K.J."/>
            <person name="Tettelin H."/>
            <person name="Glass J.I."/>
            <person name="Rusch D."/>
            <person name="Podicherti R."/>
            <person name="Tsui H.-C.T."/>
            <person name="Winkler M.E."/>
        </authorList>
    </citation>
    <scope>NUCLEOTIDE SEQUENCE</scope>
</reference>
<evidence type="ECO:0000313" key="1">
    <source>
        <dbReference type="EMBL" id="SVB75073.1"/>
    </source>
</evidence>
<dbReference type="EMBL" id="UINC01055788">
    <property type="protein sequence ID" value="SVB75073.1"/>
    <property type="molecule type" value="Genomic_DNA"/>
</dbReference>
<proteinExistence type="predicted"/>
<dbReference type="InterPro" id="IPR015421">
    <property type="entry name" value="PyrdxlP-dep_Trfase_major"/>
</dbReference>
<dbReference type="AlphaFoldDB" id="A0A382GKC0"/>
<gene>
    <name evidence="1" type="ORF">METZ01_LOCUS227927</name>
</gene>
<protein>
    <submittedName>
        <fullName evidence="1">Uncharacterized protein</fullName>
    </submittedName>
</protein>
<dbReference type="Gene3D" id="3.40.640.10">
    <property type="entry name" value="Type I PLP-dependent aspartate aminotransferase-like (Major domain)"/>
    <property type="match status" value="1"/>
</dbReference>
<sequence>LGLQPKSVQNHIDKELNIWQEKGALGQHSRWEHFHERLTEKTARLVGAENSEI</sequence>
<name>A0A382GKC0_9ZZZZ</name>
<feature type="non-terminal residue" evidence="1">
    <location>
        <position position="1"/>
    </location>
</feature>
<accession>A0A382GKC0</accession>
<organism evidence="1">
    <name type="scientific">marine metagenome</name>
    <dbReference type="NCBI Taxonomy" id="408172"/>
    <lineage>
        <taxon>unclassified sequences</taxon>
        <taxon>metagenomes</taxon>
        <taxon>ecological metagenomes</taxon>
    </lineage>
</organism>